<feature type="domain" description="PLD phosphodiesterase" evidence="1">
    <location>
        <begin position="114"/>
        <end position="141"/>
    </location>
</feature>
<proteinExistence type="predicted"/>
<dbReference type="PANTHER" id="PTHR21248:SF22">
    <property type="entry name" value="PHOSPHOLIPASE D"/>
    <property type="match status" value="1"/>
</dbReference>
<dbReference type="PATRIC" id="fig|1384056.3.peg.1986"/>
<dbReference type="Pfam" id="PF13091">
    <property type="entry name" value="PLDc_2"/>
    <property type="match status" value="2"/>
</dbReference>
<dbReference type="GO" id="GO:0032049">
    <property type="term" value="P:cardiolipin biosynthetic process"/>
    <property type="evidence" value="ECO:0007669"/>
    <property type="project" value="UniProtKB-ARBA"/>
</dbReference>
<organism evidence="2 3">
    <name type="scientific">Arenimonas metalli CF5-1</name>
    <dbReference type="NCBI Taxonomy" id="1384056"/>
    <lineage>
        <taxon>Bacteria</taxon>
        <taxon>Pseudomonadati</taxon>
        <taxon>Pseudomonadota</taxon>
        <taxon>Gammaproteobacteria</taxon>
        <taxon>Lysobacterales</taxon>
        <taxon>Lysobacteraceae</taxon>
        <taxon>Arenimonas</taxon>
    </lineage>
</organism>
<dbReference type="PROSITE" id="PS50035">
    <property type="entry name" value="PLD"/>
    <property type="match status" value="2"/>
</dbReference>
<protein>
    <recommendedName>
        <fullName evidence="1">PLD phosphodiesterase domain-containing protein</fullName>
    </recommendedName>
</protein>
<feature type="domain" description="PLD phosphodiesterase" evidence="1">
    <location>
        <begin position="286"/>
        <end position="312"/>
    </location>
</feature>
<dbReference type="InterPro" id="IPR001736">
    <property type="entry name" value="PLipase_D/transphosphatidylase"/>
</dbReference>
<dbReference type="SUPFAM" id="SSF56024">
    <property type="entry name" value="Phospholipase D/nuclease"/>
    <property type="match status" value="2"/>
</dbReference>
<dbReference type="GO" id="GO:0030572">
    <property type="term" value="F:phosphatidyltransferase activity"/>
    <property type="evidence" value="ECO:0007669"/>
    <property type="project" value="UniProtKB-ARBA"/>
</dbReference>
<gene>
    <name evidence="2" type="ORF">N787_13315</name>
</gene>
<evidence type="ECO:0000313" key="3">
    <source>
        <dbReference type="Proteomes" id="UP000029393"/>
    </source>
</evidence>
<dbReference type="SMART" id="SM00155">
    <property type="entry name" value="PLDc"/>
    <property type="match status" value="2"/>
</dbReference>
<dbReference type="RefSeq" id="WP_034213471.1">
    <property type="nucleotide sequence ID" value="NZ_AVCK01000031.1"/>
</dbReference>
<keyword evidence="3" id="KW-1185">Reference proteome</keyword>
<dbReference type="InterPro" id="IPR025202">
    <property type="entry name" value="PLD-like_dom"/>
</dbReference>
<dbReference type="Gene3D" id="3.30.870.10">
    <property type="entry name" value="Endonuclease Chain A"/>
    <property type="match status" value="2"/>
</dbReference>
<comment type="caution">
    <text evidence="2">The sequence shown here is derived from an EMBL/GenBank/DDBJ whole genome shotgun (WGS) entry which is preliminary data.</text>
</comment>
<reference evidence="2 3" key="1">
    <citation type="submission" date="2013-09" db="EMBL/GenBank/DDBJ databases">
        <title>Genome sequencing of Arenimonas metalli.</title>
        <authorList>
            <person name="Chen F."/>
            <person name="Wang G."/>
        </authorList>
    </citation>
    <scope>NUCLEOTIDE SEQUENCE [LARGE SCALE GENOMIC DNA]</scope>
    <source>
        <strain evidence="2 3">CF5-1</strain>
    </source>
</reference>
<evidence type="ECO:0000259" key="1">
    <source>
        <dbReference type="PROSITE" id="PS50035"/>
    </source>
</evidence>
<dbReference type="AlphaFoldDB" id="A0A091AY39"/>
<dbReference type="Proteomes" id="UP000029393">
    <property type="component" value="Unassembled WGS sequence"/>
</dbReference>
<dbReference type="OrthoDB" id="9814092at2"/>
<name>A0A091AY39_9GAMM</name>
<accession>A0A091AY39</accession>
<evidence type="ECO:0000313" key="2">
    <source>
        <dbReference type="EMBL" id="KFN45243.1"/>
    </source>
</evidence>
<dbReference type="PANTHER" id="PTHR21248">
    <property type="entry name" value="CARDIOLIPIN SYNTHASE"/>
    <property type="match status" value="1"/>
</dbReference>
<dbReference type="EMBL" id="AVCK01000031">
    <property type="protein sequence ID" value="KFN45243.1"/>
    <property type="molecule type" value="Genomic_DNA"/>
</dbReference>
<dbReference type="STRING" id="1384056.N787_13315"/>
<dbReference type="CDD" id="cd09110">
    <property type="entry name" value="PLDc_CLS_1"/>
    <property type="match status" value="1"/>
</dbReference>
<dbReference type="eggNOG" id="COG1502">
    <property type="taxonomic scope" value="Bacteria"/>
</dbReference>
<sequence>MSASIARHTGEPPAGPLGPEPVFTWHATGALWFDAVVAAIERAETTVDLEFYIWSPGRLAGRLHAALARAAARGCRVRLLLDTFGSEHAGPAVIIMRQAGIEVSWFNPRRWARLSFRNHRKLVVVDRRHALLGGCNVADEYDGDGVQNGWRDLGIGTHDPACVMALARSFDRLWAMAPFDRLPGAESMPEASRGEGWELFVAGAGRGGRRYRRCLHRDLASASQIDVLAAYFVPTTRVRGLLRRAARRGRVRVIVPVMGDVPLAHHASAHVLHALVPSQIQVYQYLPAMLHAKLVIADDAVYVGSANFDPRSLRINFDLMLRIQDPQIAAQARDIVAGIQSHSARYLCGHPGLLARWRQRAAYAAVAWLDPYIARRKLRLLS</sequence>